<sequence>MINLIISCLFIFVIGFIIKSIMSKPTSTNSADETHTQNETSSKQEKSRNLPTEFISVFIVEGKSNFHGIFLINGKEVDMIISTGTRINVINERIWKKLGKPKLNNMDCRLENMGTSVQSHGFFNADIKDPETGLSTKAKFYVIITPMDLNIIGAETLQALASSAGVNPFEYVHPRMQKWGAEQNDESWD</sequence>
<reference evidence="2" key="1">
    <citation type="submission" date="2022-11" db="UniProtKB">
        <authorList>
            <consortium name="WormBaseParasite"/>
        </authorList>
    </citation>
    <scope>IDENTIFICATION</scope>
</reference>
<dbReference type="WBParaSite" id="JU765_v2.g9012.t1">
    <property type="protein sequence ID" value="JU765_v2.g9012.t1"/>
    <property type="gene ID" value="JU765_v2.g9012"/>
</dbReference>
<organism evidence="1 2">
    <name type="scientific">Panagrolaimus sp. JU765</name>
    <dbReference type="NCBI Taxonomy" id="591449"/>
    <lineage>
        <taxon>Eukaryota</taxon>
        <taxon>Metazoa</taxon>
        <taxon>Ecdysozoa</taxon>
        <taxon>Nematoda</taxon>
        <taxon>Chromadorea</taxon>
        <taxon>Rhabditida</taxon>
        <taxon>Tylenchina</taxon>
        <taxon>Panagrolaimomorpha</taxon>
        <taxon>Panagrolaimoidea</taxon>
        <taxon>Panagrolaimidae</taxon>
        <taxon>Panagrolaimus</taxon>
    </lineage>
</organism>
<evidence type="ECO:0000313" key="1">
    <source>
        <dbReference type="Proteomes" id="UP000887576"/>
    </source>
</evidence>
<evidence type="ECO:0000313" key="2">
    <source>
        <dbReference type="WBParaSite" id="JU765_v2.g9012.t1"/>
    </source>
</evidence>
<proteinExistence type="predicted"/>
<name>A0AC34RPL6_9BILA</name>
<accession>A0AC34RPL6</accession>
<protein>
    <submittedName>
        <fullName evidence="2">Uncharacterized protein</fullName>
    </submittedName>
</protein>
<dbReference type="Proteomes" id="UP000887576">
    <property type="component" value="Unplaced"/>
</dbReference>